<dbReference type="SUPFAM" id="SSF69118">
    <property type="entry name" value="AhpD-like"/>
    <property type="match status" value="1"/>
</dbReference>
<sequence>HFSDTEISDLSFACALMNAFNRLAVGMRL</sequence>
<reference evidence="1 2" key="1">
    <citation type="submission" date="2023-10" db="EMBL/GenBank/DDBJ databases">
        <title>Pseudomonas otitidis isolated from a paediatric patient with cystic fibrosis in Chile.</title>
        <authorList>
            <person name="Amsteins-Romero L."/>
            <person name="Opazo-Capurro A."/>
            <person name="Matus-Kohler M."/>
            <person name="Gonzalez-Rocha G."/>
        </authorList>
    </citation>
    <scope>NUCLEOTIDE SEQUENCE [LARGE SCALE GENOMIC DNA]</scope>
    <source>
        <strain evidence="1 2">P-714</strain>
    </source>
</reference>
<dbReference type="InterPro" id="IPR029032">
    <property type="entry name" value="AhpD-like"/>
</dbReference>
<accession>A0ABU3Y1Q8</accession>
<comment type="caution">
    <text evidence="1">The sequence shown here is derived from an EMBL/GenBank/DDBJ whole genome shotgun (WGS) entry which is preliminary data.</text>
</comment>
<proteinExistence type="predicted"/>
<feature type="non-terminal residue" evidence="1">
    <location>
        <position position="1"/>
    </location>
</feature>
<protein>
    <submittedName>
        <fullName evidence="1">Carboxymuconolactone decarboxylase family protein</fullName>
    </submittedName>
</protein>
<evidence type="ECO:0000313" key="1">
    <source>
        <dbReference type="EMBL" id="MDV3444078.1"/>
    </source>
</evidence>
<dbReference type="Gene3D" id="1.20.1290.10">
    <property type="entry name" value="AhpD-like"/>
    <property type="match status" value="1"/>
</dbReference>
<dbReference type="Proteomes" id="UP001273935">
    <property type="component" value="Unassembled WGS sequence"/>
</dbReference>
<dbReference type="EMBL" id="JAWJUL010000673">
    <property type="protein sequence ID" value="MDV3444078.1"/>
    <property type="molecule type" value="Genomic_DNA"/>
</dbReference>
<name>A0ABU3Y1Q8_9GAMM</name>
<keyword evidence="2" id="KW-1185">Reference proteome</keyword>
<gene>
    <name evidence="1" type="ORF">R0G64_32840</name>
</gene>
<organism evidence="1 2">
    <name type="scientific">Metapseudomonas otitidis</name>
    <dbReference type="NCBI Taxonomy" id="319939"/>
    <lineage>
        <taxon>Bacteria</taxon>
        <taxon>Pseudomonadati</taxon>
        <taxon>Pseudomonadota</taxon>
        <taxon>Gammaproteobacteria</taxon>
        <taxon>Pseudomonadales</taxon>
        <taxon>Pseudomonadaceae</taxon>
        <taxon>Metapseudomonas</taxon>
    </lineage>
</organism>
<evidence type="ECO:0000313" key="2">
    <source>
        <dbReference type="Proteomes" id="UP001273935"/>
    </source>
</evidence>